<dbReference type="PROSITE" id="PS50841">
    <property type="entry name" value="DIX"/>
    <property type="match status" value="1"/>
</dbReference>
<dbReference type="GO" id="GO:0048468">
    <property type="term" value="P:cell development"/>
    <property type="evidence" value="ECO:0007669"/>
    <property type="project" value="TreeGrafter"/>
</dbReference>
<evidence type="ECO:0000313" key="11">
    <source>
        <dbReference type="Proteomes" id="UP000189704"/>
    </source>
</evidence>
<dbReference type="CDD" id="cd11582">
    <property type="entry name" value="Axin_TNKS_binding"/>
    <property type="match status" value="1"/>
</dbReference>
<dbReference type="FunFam" id="2.40.240.130:FF:000002">
    <property type="entry name" value="Axin 1"/>
    <property type="match status" value="1"/>
</dbReference>
<dbReference type="SMART" id="SM00021">
    <property type="entry name" value="DAX"/>
    <property type="match status" value="1"/>
</dbReference>
<dbReference type="Pfam" id="PF00778">
    <property type="entry name" value="DIX"/>
    <property type="match status" value="1"/>
</dbReference>
<dbReference type="PROSITE" id="PS50132">
    <property type="entry name" value="RGS"/>
    <property type="match status" value="1"/>
</dbReference>
<feature type="region of interest" description="Disordered" evidence="8">
    <location>
        <begin position="1"/>
        <end position="76"/>
    </location>
</feature>
<evidence type="ECO:0000256" key="3">
    <source>
        <dbReference type="ARBA" id="ARBA00022553"/>
    </source>
</evidence>
<dbReference type="InterPro" id="IPR016137">
    <property type="entry name" value="RGS"/>
</dbReference>
<dbReference type="GO" id="GO:0060090">
    <property type="term" value="F:molecular adaptor activity"/>
    <property type="evidence" value="ECO:0007669"/>
    <property type="project" value="TreeGrafter"/>
</dbReference>
<dbReference type="GO" id="GO:0005634">
    <property type="term" value="C:nucleus"/>
    <property type="evidence" value="ECO:0007669"/>
    <property type="project" value="TreeGrafter"/>
</dbReference>
<name>A0A3Q0DT61_CARSF</name>
<dbReference type="GO" id="GO:0070602">
    <property type="term" value="P:regulation of centromeric sister chromatid cohesion"/>
    <property type="evidence" value="ECO:0007669"/>
    <property type="project" value="TreeGrafter"/>
</dbReference>
<dbReference type="Gene3D" id="1.10.196.10">
    <property type="match status" value="1"/>
</dbReference>
<dbReference type="InterPro" id="IPR032101">
    <property type="entry name" value="Axin_TNKS-bd"/>
</dbReference>
<evidence type="ECO:0000256" key="6">
    <source>
        <dbReference type="ARBA" id="ARBA00022843"/>
    </source>
</evidence>
<dbReference type="AlphaFoldDB" id="A0A3Q0DT61"/>
<dbReference type="GO" id="GO:0090090">
    <property type="term" value="P:negative regulation of canonical Wnt signaling pathway"/>
    <property type="evidence" value="ECO:0007669"/>
    <property type="project" value="InterPro"/>
</dbReference>
<dbReference type="PRINTS" id="PR01301">
    <property type="entry name" value="RGSPROTEIN"/>
</dbReference>
<dbReference type="SMART" id="SM00315">
    <property type="entry name" value="RGS"/>
    <property type="match status" value="1"/>
</dbReference>
<dbReference type="Gene3D" id="1.10.167.10">
    <property type="entry name" value="Regulator of G-protein Signalling 4, domain 2"/>
    <property type="match status" value="1"/>
</dbReference>
<dbReference type="SUPFAM" id="SSF48097">
    <property type="entry name" value="Regulator of G-protein signaling, RGS"/>
    <property type="match status" value="1"/>
</dbReference>
<protein>
    <submittedName>
        <fullName evidence="12">Axin-2</fullName>
    </submittedName>
</protein>
<comment type="subcellular location">
    <subcellularLocation>
        <location evidence="1">Cytoplasm</location>
    </subcellularLocation>
</comment>
<dbReference type="GO" id="GO:0030877">
    <property type="term" value="C:beta-catenin destruction complex"/>
    <property type="evidence" value="ECO:0007669"/>
    <property type="project" value="TreeGrafter"/>
</dbReference>
<evidence type="ECO:0000256" key="2">
    <source>
        <dbReference type="ARBA" id="ARBA00022490"/>
    </source>
</evidence>
<dbReference type="GO" id="GO:0070411">
    <property type="term" value="F:I-SMAD binding"/>
    <property type="evidence" value="ECO:0007669"/>
    <property type="project" value="TreeGrafter"/>
</dbReference>
<keyword evidence="5" id="KW-0013">ADP-ribosylation</keyword>
<keyword evidence="3" id="KW-0597">Phosphoprotein</keyword>
<organism evidence="11 12">
    <name type="scientific">Carlito syrichta</name>
    <name type="common">Philippine tarsier</name>
    <name type="synonym">Tarsius syrichta</name>
    <dbReference type="NCBI Taxonomy" id="1868482"/>
    <lineage>
        <taxon>Eukaryota</taxon>
        <taxon>Metazoa</taxon>
        <taxon>Chordata</taxon>
        <taxon>Craniata</taxon>
        <taxon>Vertebrata</taxon>
        <taxon>Euteleostomi</taxon>
        <taxon>Mammalia</taxon>
        <taxon>Eutheria</taxon>
        <taxon>Euarchontoglires</taxon>
        <taxon>Primates</taxon>
        <taxon>Haplorrhini</taxon>
        <taxon>Tarsiiformes</taxon>
        <taxon>Tarsiidae</taxon>
        <taxon>Carlito</taxon>
    </lineage>
</organism>
<keyword evidence="11" id="KW-1185">Reference proteome</keyword>
<feature type="compositionally biased region" description="Pro residues" evidence="8">
    <location>
        <begin position="23"/>
        <end position="37"/>
    </location>
</feature>
<dbReference type="RefSeq" id="XP_021564968.1">
    <property type="nucleotide sequence ID" value="XM_021709293.1"/>
</dbReference>
<dbReference type="InterPro" id="IPR038207">
    <property type="entry name" value="DIX_dom_sf"/>
</dbReference>
<dbReference type="PANTHER" id="PTHR46102">
    <property type="entry name" value="AXIN"/>
    <property type="match status" value="1"/>
</dbReference>
<dbReference type="InterPro" id="IPR044926">
    <property type="entry name" value="RGS_subdomain_2"/>
</dbReference>
<accession>A0A3Q0DT61</accession>
<proteinExistence type="predicted"/>
<dbReference type="STRING" id="1868482.ENSTSYP00000017909"/>
<keyword evidence="4 7" id="KW-0879">Wnt signaling pathway</keyword>
<evidence type="ECO:0000256" key="1">
    <source>
        <dbReference type="ARBA" id="ARBA00004496"/>
    </source>
</evidence>
<reference evidence="12" key="1">
    <citation type="submission" date="2025-08" db="UniProtKB">
        <authorList>
            <consortium name="RefSeq"/>
        </authorList>
    </citation>
    <scope>IDENTIFICATION</scope>
</reference>
<evidence type="ECO:0000259" key="9">
    <source>
        <dbReference type="PROSITE" id="PS50132"/>
    </source>
</evidence>
<dbReference type="GO" id="GO:0031625">
    <property type="term" value="F:ubiquitin protein ligase binding"/>
    <property type="evidence" value="ECO:0007669"/>
    <property type="project" value="TreeGrafter"/>
</dbReference>
<keyword evidence="2" id="KW-0963">Cytoplasm</keyword>
<sequence>MSGAVLVTRLPDPSSSFREDAPRPPVPGEEGEPPPCQPGLGKGQAARPAPAPAPSSARRNEDGLGEPEGRASPESPLARWGKSLLSLLGDQDGAYLFRTFLEREKCVDTLDFWFACSGFRQMSLKDTKTSRVAKAIYKRYIENNSIVSKQLKPATKTYIREGIKKQQIDSIMFDQAQTEIQAVMEENAYQMFLTSDVYLQYVRSGGENTAYMSSAGLGSLKVVCGYLPTLNEEEEWTCADFKCKLSPAVVGLSSKTLKATASVRSTETVENGYRCFKRSDPVNPYHVGSGYVFAPAASANDSEISSDALTDDSMSMTDSSVDGIPPYRVGSKKQLQREMHRSVKANGQVSLPHFPPQNLASYLLLCLCLSNAECMKFGSEEPMGSFFLAQSAKKACALESARAPPGERASRHHLWGGSSGHPRTVPRAHPFAQDPSMPLLTPPNTLAQLEEACRRLAEVSKPPKQRCCMVSQQRDRNHLAPVPAGATPFSNPSLAPEDHKEPKKLAGVHTLQASELVVTYFFCGEEIPYRRMLKAQSLTLGHFKEQLSKKGNYRYYFKKASDEFACGAVFEEVWDDETVLPMYEGRILGKVERID</sequence>
<dbReference type="GO" id="GO:0005886">
    <property type="term" value="C:plasma membrane"/>
    <property type="evidence" value="ECO:0007669"/>
    <property type="project" value="TreeGrafter"/>
</dbReference>
<dbReference type="GO" id="GO:0019901">
    <property type="term" value="F:protein kinase binding"/>
    <property type="evidence" value="ECO:0007669"/>
    <property type="project" value="TreeGrafter"/>
</dbReference>
<evidence type="ECO:0000259" key="10">
    <source>
        <dbReference type="PROSITE" id="PS50841"/>
    </source>
</evidence>
<dbReference type="CDD" id="cd08707">
    <property type="entry name" value="RGS_Axin"/>
    <property type="match status" value="1"/>
</dbReference>
<dbReference type="PANTHER" id="PTHR46102:SF1">
    <property type="entry name" value="AXIN-2"/>
    <property type="match status" value="1"/>
</dbReference>
<dbReference type="Gene3D" id="2.40.240.130">
    <property type="match status" value="1"/>
</dbReference>
<dbReference type="InterPro" id="IPR043581">
    <property type="entry name" value="Axin-like"/>
</dbReference>
<keyword evidence="6" id="KW-0832">Ubl conjugation</keyword>
<dbReference type="CTD" id="8313"/>
<dbReference type="Proteomes" id="UP000189704">
    <property type="component" value="Unplaced"/>
</dbReference>
<dbReference type="InterPro" id="IPR029071">
    <property type="entry name" value="Ubiquitin-like_domsf"/>
</dbReference>
<evidence type="ECO:0000256" key="7">
    <source>
        <dbReference type="PROSITE-ProRule" id="PRU00069"/>
    </source>
</evidence>
<dbReference type="GO" id="GO:0008013">
    <property type="term" value="F:beta-catenin binding"/>
    <property type="evidence" value="ECO:0007669"/>
    <property type="project" value="TreeGrafter"/>
</dbReference>
<dbReference type="InterPro" id="IPR024066">
    <property type="entry name" value="RGS_subdom1/3"/>
</dbReference>
<dbReference type="KEGG" id="csyr:103252794"/>
<feature type="domain" description="DIX" evidence="10">
    <location>
        <begin position="513"/>
        <end position="595"/>
    </location>
</feature>
<dbReference type="GO" id="GO:0016055">
    <property type="term" value="P:Wnt signaling pathway"/>
    <property type="evidence" value="ECO:0007669"/>
    <property type="project" value="UniProtKB-KW"/>
</dbReference>
<dbReference type="GO" id="GO:0005737">
    <property type="term" value="C:cytoplasm"/>
    <property type="evidence" value="ECO:0007669"/>
    <property type="project" value="UniProtKB-SubCell"/>
</dbReference>
<feature type="region of interest" description="Disordered" evidence="8">
    <location>
        <begin position="479"/>
        <end position="500"/>
    </location>
</feature>
<dbReference type="InterPro" id="IPR001158">
    <property type="entry name" value="DIX"/>
</dbReference>
<dbReference type="OrthoDB" id="10007451at2759"/>
<feature type="compositionally biased region" description="Basic and acidic residues" evidence="8">
    <location>
        <begin position="58"/>
        <end position="71"/>
    </location>
</feature>
<dbReference type="GeneID" id="103252794"/>
<evidence type="ECO:0000256" key="4">
    <source>
        <dbReference type="ARBA" id="ARBA00022687"/>
    </source>
</evidence>
<dbReference type="GO" id="GO:0032436">
    <property type="term" value="P:positive regulation of proteasomal ubiquitin-dependent protein catabolic process"/>
    <property type="evidence" value="ECO:0007669"/>
    <property type="project" value="TreeGrafter"/>
</dbReference>
<feature type="domain" description="RGS" evidence="9">
    <location>
        <begin position="83"/>
        <end position="202"/>
    </location>
</feature>
<dbReference type="SUPFAM" id="SSF54236">
    <property type="entry name" value="Ubiquitin-like"/>
    <property type="match status" value="1"/>
</dbReference>
<evidence type="ECO:0000256" key="8">
    <source>
        <dbReference type="SAM" id="MobiDB-lite"/>
    </source>
</evidence>
<evidence type="ECO:0000256" key="5">
    <source>
        <dbReference type="ARBA" id="ARBA00022765"/>
    </source>
</evidence>
<dbReference type="FunFam" id="1.10.167.10:FF:000003">
    <property type="entry name" value="Axin 1"/>
    <property type="match status" value="1"/>
</dbReference>
<gene>
    <name evidence="12" type="primary">AXIN2</name>
</gene>
<dbReference type="Pfam" id="PF00615">
    <property type="entry name" value="RGS"/>
    <property type="match status" value="1"/>
</dbReference>
<dbReference type="InterPro" id="IPR036305">
    <property type="entry name" value="RGS_sf"/>
</dbReference>
<evidence type="ECO:0000313" key="12">
    <source>
        <dbReference type="RefSeq" id="XP_021564968.1"/>
    </source>
</evidence>
<dbReference type="Pfam" id="PF16646">
    <property type="entry name" value="AXIN1_TNKS_BD"/>
    <property type="match status" value="1"/>
</dbReference>